<evidence type="ECO:0000313" key="4">
    <source>
        <dbReference type="Proteomes" id="UP000627253"/>
    </source>
</evidence>
<evidence type="ECO:0000256" key="1">
    <source>
        <dbReference type="ARBA" id="ARBA00022468"/>
    </source>
</evidence>
<dbReference type="OrthoDB" id="10264062at2759"/>
<accession>A0A852JC50</accession>
<dbReference type="EMBL" id="WAAF01013874">
    <property type="protein sequence ID" value="NXX46819.1"/>
    <property type="molecule type" value="Genomic_DNA"/>
</dbReference>
<keyword evidence="1" id="KW-0343">GTPase activation</keyword>
<evidence type="ECO:0000313" key="3">
    <source>
        <dbReference type="EMBL" id="NXX46819.1"/>
    </source>
</evidence>
<feature type="domain" description="Rab-GAP TBC" evidence="2">
    <location>
        <begin position="72"/>
        <end position="201"/>
    </location>
</feature>
<dbReference type="Pfam" id="PF00566">
    <property type="entry name" value="RabGAP-TBC"/>
    <property type="match status" value="1"/>
</dbReference>
<protein>
    <submittedName>
        <fullName evidence="3">TBC25 protein</fullName>
    </submittedName>
</protein>
<dbReference type="GO" id="GO:0005776">
    <property type="term" value="C:autophagosome"/>
    <property type="evidence" value="ECO:0007669"/>
    <property type="project" value="TreeGrafter"/>
</dbReference>
<organism evidence="3 4">
    <name type="scientific">Tricholaema leucomelas</name>
    <name type="common">pied barbet</name>
    <dbReference type="NCBI Taxonomy" id="240729"/>
    <lineage>
        <taxon>Eukaryota</taxon>
        <taxon>Metazoa</taxon>
        <taxon>Chordata</taxon>
        <taxon>Craniata</taxon>
        <taxon>Vertebrata</taxon>
        <taxon>Euteleostomi</taxon>
        <taxon>Archelosauria</taxon>
        <taxon>Archosauria</taxon>
        <taxon>Dinosauria</taxon>
        <taxon>Saurischia</taxon>
        <taxon>Theropoda</taxon>
        <taxon>Coelurosauria</taxon>
        <taxon>Aves</taxon>
        <taxon>Neognathae</taxon>
        <taxon>Neoaves</taxon>
        <taxon>Telluraves</taxon>
        <taxon>Coraciimorphae</taxon>
        <taxon>Piciformes</taxon>
        <taxon>Lybiidae</taxon>
        <taxon>Tricholaema lacrymosa</taxon>
    </lineage>
</organism>
<dbReference type="AlphaFoldDB" id="A0A852JC50"/>
<dbReference type="PANTHER" id="PTHR22957:SF333">
    <property type="entry name" value="TBC1 DOMAIN FAMILY MEMBER 25"/>
    <property type="match status" value="1"/>
</dbReference>
<evidence type="ECO:0000259" key="2">
    <source>
        <dbReference type="PROSITE" id="PS50086"/>
    </source>
</evidence>
<comment type="caution">
    <text evidence="3">The sequence shown here is derived from an EMBL/GenBank/DDBJ whole genome shotgun (WGS) entry which is preliminary data.</text>
</comment>
<feature type="non-terminal residue" evidence="3">
    <location>
        <position position="1"/>
    </location>
</feature>
<gene>
    <name evidence="3" type="primary">Tbc1d25</name>
    <name evidence="3" type="ORF">TRILEU_R14583</name>
</gene>
<sequence length="201" mass="22351">PLPLSLSPQLGRTLARAQAALSWPEASWQSLPSPPVPPQCCPLSDLELRTFLGPGGRLQRPQELRLRVFHGGVEPGLRKVVWRYLLNIFPPDLSGQQRLSHLRFKAAQYQHLKASLLAWTSPRQVALVSAAVRKDVVRTDRTHPYFLGPDEGHPHLQALQDLLITFALGHPRLSYCQGMSDVASPLLAVLDDEAQAFLCFC</sequence>
<dbReference type="GO" id="GO:0005096">
    <property type="term" value="F:GTPase activator activity"/>
    <property type="evidence" value="ECO:0007669"/>
    <property type="project" value="UniProtKB-KW"/>
</dbReference>
<dbReference type="SUPFAM" id="SSF47923">
    <property type="entry name" value="Ypt/Rab-GAP domain of gyp1p"/>
    <property type="match status" value="1"/>
</dbReference>
<dbReference type="Gene3D" id="1.10.8.270">
    <property type="entry name" value="putative rabgap domain of human tbc1 domain family member 14 like domains"/>
    <property type="match status" value="1"/>
</dbReference>
<name>A0A852JC50_9PICI</name>
<feature type="non-terminal residue" evidence="3">
    <location>
        <position position="201"/>
    </location>
</feature>
<dbReference type="GO" id="GO:1901096">
    <property type="term" value="P:regulation of autophagosome maturation"/>
    <property type="evidence" value="ECO:0007669"/>
    <property type="project" value="TreeGrafter"/>
</dbReference>
<proteinExistence type="predicted"/>
<dbReference type="Proteomes" id="UP000627253">
    <property type="component" value="Unassembled WGS sequence"/>
</dbReference>
<reference evidence="3" key="1">
    <citation type="submission" date="2020-02" db="EMBL/GenBank/DDBJ databases">
        <title>Bird 10,000 Genomes (B10K) Project - Family phase.</title>
        <authorList>
            <person name="Zhang G."/>
        </authorList>
    </citation>
    <scope>NUCLEOTIDE SEQUENCE</scope>
    <source>
        <strain evidence="3">B10K-DU-002-37</strain>
        <tissue evidence="3">Muscle</tissue>
    </source>
</reference>
<dbReference type="InterPro" id="IPR000195">
    <property type="entry name" value="Rab-GAP-TBC_dom"/>
</dbReference>
<dbReference type="InterPro" id="IPR035969">
    <property type="entry name" value="Rab-GAP_TBC_sf"/>
</dbReference>
<keyword evidence="4" id="KW-1185">Reference proteome</keyword>
<dbReference type="PANTHER" id="PTHR22957">
    <property type="entry name" value="TBC1 DOMAIN FAMILY MEMBER GTPASE-ACTIVATING PROTEIN"/>
    <property type="match status" value="1"/>
</dbReference>
<dbReference type="PROSITE" id="PS50086">
    <property type="entry name" value="TBC_RABGAP"/>
    <property type="match status" value="1"/>
</dbReference>